<name>A0ACB7TK43_HYAAI</name>
<gene>
    <name evidence="1" type="ORF">HPB50_013777</name>
</gene>
<sequence length="402" mass="44706">MAKHTRKTTGDGELVQREECKRWCYIDETAFASLADSQKASFTCRLCVGLREAVQRMEREWAASVEELKGELRMERERGTGLQAQVGEALQREKANADLLERMMRELKQERERRTELEGRVKVLIAPDTNSERCEDNAEALVRRRKRAAQSLRQRQEGTSRGLSREGGDCYGEVARQSSGGVVHGVSTGGSVPRVRDAQRMGTQQAPTGGQQPQVGSERLWRRRVLVVGDSNVARVEEGVLARVKADRRVRVEAQSGKCMVDALAKAREVVGDRMEGENLVIIHAGLNDVLKGRSQNIQRQLEVGVRKLREVSESVQITICTTSEVQGQSSGMERRVVEANRVIRGMSRQLGYSIMDVNRDVNELGFRPFAWDGIHYSGATGRRVGNGMGCQATAFLGGPEP</sequence>
<evidence type="ECO:0000313" key="2">
    <source>
        <dbReference type="Proteomes" id="UP000821845"/>
    </source>
</evidence>
<protein>
    <submittedName>
        <fullName evidence="1">Uncharacterized protein</fullName>
    </submittedName>
</protein>
<organism evidence="1 2">
    <name type="scientific">Hyalomma asiaticum</name>
    <name type="common">Tick</name>
    <dbReference type="NCBI Taxonomy" id="266040"/>
    <lineage>
        <taxon>Eukaryota</taxon>
        <taxon>Metazoa</taxon>
        <taxon>Ecdysozoa</taxon>
        <taxon>Arthropoda</taxon>
        <taxon>Chelicerata</taxon>
        <taxon>Arachnida</taxon>
        <taxon>Acari</taxon>
        <taxon>Parasitiformes</taxon>
        <taxon>Ixodida</taxon>
        <taxon>Ixodoidea</taxon>
        <taxon>Ixodidae</taxon>
        <taxon>Hyalomminae</taxon>
        <taxon>Hyalomma</taxon>
    </lineage>
</organism>
<reference evidence="1" key="1">
    <citation type="submission" date="2020-05" db="EMBL/GenBank/DDBJ databases">
        <title>Large-scale comparative analyses of tick genomes elucidate their genetic diversity and vector capacities.</title>
        <authorList>
            <person name="Jia N."/>
            <person name="Wang J."/>
            <person name="Shi W."/>
            <person name="Du L."/>
            <person name="Sun Y."/>
            <person name="Zhan W."/>
            <person name="Jiang J."/>
            <person name="Wang Q."/>
            <person name="Zhang B."/>
            <person name="Ji P."/>
            <person name="Sakyi L.B."/>
            <person name="Cui X."/>
            <person name="Yuan T."/>
            <person name="Jiang B."/>
            <person name="Yang W."/>
            <person name="Lam T.T.-Y."/>
            <person name="Chang Q."/>
            <person name="Ding S."/>
            <person name="Wang X."/>
            <person name="Zhu J."/>
            <person name="Ruan X."/>
            <person name="Zhao L."/>
            <person name="Wei J."/>
            <person name="Que T."/>
            <person name="Du C."/>
            <person name="Cheng J."/>
            <person name="Dai P."/>
            <person name="Han X."/>
            <person name="Huang E."/>
            <person name="Gao Y."/>
            <person name="Liu J."/>
            <person name="Shao H."/>
            <person name="Ye R."/>
            <person name="Li L."/>
            <person name="Wei W."/>
            <person name="Wang X."/>
            <person name="Wang C."/>
            <person name="Yang T."/>
            <person name="Huo Q."/>
            <person name="Li W."/>
            <person name="Guo W."/>
            <person name="Chen H."/>
            <person name="Zhou L."/>
            <person name="Ni X."/>
            <person name="Tian J."/>
            <person name="Zhou Y."/>
            <person name="Sheng Y."/>
            <person name="Liu T."/>
            <person name="Pan Y."/>
            <person name="Xia L."/>
            <person name="Li J."/>
            <person name="Zhao F."/>
            <person name="Cao W."/>
        </authorList>
    </citation>
    <scope>NUCLEOTIDE SEQUENCE</scope>
    <source>
        <strain evidence="1">Hyas-2018</strain>
    </source>
</reference>
<keyword evidence="2" id="KW-1185">Reference proteome</keyword>
<proteinExistence type="predicted"/>
<dbReference type="Proteomes" id="UP000821845">
    <property type="component" value="Chromosome 1"/>
</dbReference>
<dbReference type="EMBL" id="CM023481">
    <property type="protein sequence ID" value="KAH6946514.1"/>
    <property type="molecule type" value="Genomic_DNA"/>
</dbReference>
<accession>A0ACB7TK43</accession>
<comment type="caution">
    <text evidence="1">The sequence shown here is derived from an EMBL/GenBank/DDBJ whole genome shotgun (WGS) entry which is preliminary data.</text>
</comment>
<evidence type="ECO:0000313" key="1">
    <source>
        <dbReference type="EMBL" id="KAH6946514.1"/>
    </source>
</evidence>